<sequence>MRTESHGGDGGPLTEHGTGHRITGGHRAERSFRPGGGGGAGISAGAPSGIRKKKNLVLSAVKCPRYSRSEVFKVRLRVCPSVGPSGGFKRRSGCSR</sequence>
<gene>
    <name evidence="2" type="ORF">PBY51_001120</name>
</gene>
<reference evidence="2 3" key="2">
    <citation type="journal article" date="2023" name="Mol. Biol. Evol.">
        <title>Genomics of Secondarily Temperate Adaptation in the Only Non-Antarctic Icefish.</title>
        <authorList>
            <person name="Rivera-Colon A.G."/>
            <person name="Rayamajhi N."/>
            <person name="Minhas B.F."/>
            <person name="Madrigal G."/>
            <person name="Bilyk K.T."/>
            <person name="Yoon V."/>
            <person name="Hune M."/>
            <person name="Gregory S."/>
            <person name="Cheng C.H.C."/>
            <person name="Catchen J.M."/>
        </authorList>
    </citation>
    <scope>NUCLEOTIDE SEQUENCE [LARGE SCALE GENOMIC DNA]</scope>
    <source>
        <strain evidence="2">JMC-PN-2008</strain>
    </source>
</reference>
<reference evidence="2 3" key="1">
    <citation type="journal article" date="2023" name="Genes (Basel)">
        <title>Chromosome-Level Genome Assembly and Circadian Gene Repertoire of the Patagonia Blennie Eleginops maclovinus-The Closest Ancestral Proxy of Antarctic Cryonotothenioids.</title>
        <authorList>
            <person name="Cheng C.C."/>
            <person name="Rivera-Colon A.G."/>
            <person name="Minhas B.F."/>
            <person name="Wilson L."/>
            <person name="Rayamajhi N."/>
            <person name="Vargas-Chacoff L."/>
            <person name="Catchen J.M."/>
        </authorList>
    </citation>
    <scope>NUCLEOTIDE SEQUENCE [LARGE SCALE GENOMIC DNA]</scope>
    <source>
        <strain evidence="2">JMC-PN-2008</strain>
    </source>
</reference>
<organism evidence="2 3">
    <name type="scientific">Eleginops maclovinus</name>
    <name type="common">Patagonian blennie</name>
    <name type="synonym">Eleginus maclovinus</name>
    <dbReference type="NCBI Taxonomy" id="56733"/>
    <lineage>
        <taxon>Eukaryota</taxon>
        <taxon>Metazoa</taxon>
        <taxon>Chordata</taxon>
        <taxon>Craniata</taxon>
        <taxon>Vertebrata</taxon>
        <taxon>Euteleostomi</taxon>
        <taxon>Actinopterygii</taxon>
        <taxon>Neopterygii</taxon>
        <taxon>Teleostei</taxon>
        <taxon>Neoteleostei</taxon>
        <taxon>Acanthomorphata</taxon>
        <taxon>Eupercaria</taxon>
        <taxon>Perciformes</taxon>
        <taxon>Notothenioidei</taxon>
        <taxon>Eleginopidae</taxon>
        <taxon>Eleginops</taxon>
    </lineage>
</organism>
<evidence type="ECO:0000256" key="1">
    <source>
        <dbReference type="SAM" id="MobiDB-lite"/>
    </source>
</evidence>
<dbReference type="AlphaFoldDB" id="A0AAN7XNV0"/>
<protein>
    <submittedName>
        <fullName evidence="2">Uncharacterized protein</fullName>
    </submittedName>
</protein>
<comment type="caution">
    <text evidence="2">The sequence shown here is derived from an EMBL/GenBank/DDBJ whole genome shotgun (WGS) entry which is preliminary data.</text>
</comment>
<evidence type="ECO:0000313" key="2">
    <source>
        <dbReference type="EMBL" id="KAK5864159.1"/>
    </source>
</evidence>
<keyword evidence="3" id="KW-1185">Reference proteome</keyword>
<dbReference type="EMBL" id="JAUZQC010000011">
    <property type="protein sequence ID" value="KAK5864159.1"/>
    <property type="molecule type" value="Genomic_DNA"/>
</dbReference>
<feature type="region of interest" description="Disordered" evidence="1">
    <location>
        <begin position="1"/>
        <end position="48"/>
    </location>
</feature>
<proteinExistence type="predicted"/>
<accession>A0AAN7XNV0</accession>
<evidence type="ECO:0000313" key="3">
    <source>
        <dbReference type="Proteomes" id="UP001346869"/>
    </source>
</evidence>
<name>A0AAN7XNV0_ELEMC</name>
<dbReference type="Proteomes" id="UP001346869">
    <property type="component" value="Unassembled WGS sequence"/>
</dbReference>